<evidence type="ECO:0000256" key="6">
    <source>
        <dbReference type="ARBA" id="ARBA00022825"/>
    </source>
</evidence>
<dbReference type="InterPro" id="IPR045051">
    <property type="entry name" value="SBT"/>
</dbReference>
<dbReference type="PANTHER" id="PTHR10795">
    <property type="entry name" value="PROPROTEIN CONVERTASE SUBTILISIN/KEXIN"/>
    <property type="match status" value="1"/>
</dbReference>
<evidence type="ECO:0000256" key="4">
    <source>
        <dbReference type="ARBA" id="ARBA00022729"/>
    </source>
</evidence>
<dbReference type="CDD" id="cd02120">
    <property type="entry name" value="PA_subtilisin_like"/>
    <property type="match status" value="1"/>
</dbReference>
<dbReference type="OMA" id="YRAGHIN"/>
<evidence type="ECO:0000256" key="2">
    <source>
        <dbReference type="ARBA" id="ARBA00011073"/>
    </source>
</evidence>
<evidence type="ECO:0000256" key="3">
    <source>
        <dbReference type="ARBA" id="ARBA00022670"/>
    </source>
</evidence>
<sequence>MMGASEFASPRDSEGHGSHTASVAAGNIVSGASLLGLGTGTTRGGVSSARIAIYKICWSDGCFAANILAAFDDAINDGVDIISLSVGGFSPLDYFKDSIAIGAFHAMRNGILTSTSASNSSPSPATITNFSPWSLSVAASTIDRKFVAKVKLGDGEIYEGCPMKFFILTLTFNHKPFCMQGLTRLCLIDSLDKKLVKGKIVLCDDITDGEGTLDVGAVDTIMQGVDFGDVAFSFLLPTSCLSLKDGSKVKNYYDSSTYFIKPLLIPKATIQKSIEERDELAPYVVSFSSRGPNPITSDILKPDLASIAVDILVAWTEAATMTSIDEDKRVVPYNIISGTSMACPHATAIVVYVKSFHPTWSPTAIKFVLMTTDAEFAYRAGHINSIRVVNPGLVYDAEEVDYVNFLCGQGYSNKSLRLVTRDNSSCSQATKILA</sequence>
<keyword evidence="5" id="KW-0378">Hydrolase</keyword>
<keyword evidence="6" id="KW-0720">Serine protease</keyword>
<evidence type="ECO:0000259" key="9">
    <source>
        <dbReference type="Pfam" id="PF00082"/>
    </source>
</evidence>
<dbReference type="InterPro" id="IPR000209">
    <property type="entry name" value="Peptidase_S8/S53_dom"/>
</dbReference>
<dbReference type="Gene3D" id="3.50.30.30">
    <property type="match status" value="1"/>
</dbReference>
<dbReference type="Gramene" id="QL08p061988:mrna">
    <property type="protein sequence ID" value="QL08p061988:mrna"/>
    <property type="gene ID" value="QL08p061988"/>
</dbReference>
<dbReference type="GO" id="GO:0004252">
    <property type="term" value="F:serine-type endopeptidase activity"/>
    <property type="evidence" value="ECO:0007669"/>
    <property type="project" value="InterPro"/>
</dbReference>
<comment type="similarity">
    <text evidence="2 7">Belongs to the peptidase S8 family.</text>
</comment>
<protein>
    <recommendedName>
        <fullName evidence="9">Peptidase S8/S53 domain-containing protein</fullName>
    </recommendedName>
</protein>
<organism evidence="10 11">
    <name type="scientific">Quercus lobata</name>
    <name type="common">Valley oak</name>
    <dbReference type="NCBI Taxonomy" id="97700"/>
    <lineage>
        <taxon>Eukaryota</taxon>
        <taxon>Viridiplantae</taxon>
        <taxon>Streptophyta</taxon>
        <taxon>Embryophyta</taxon>
        <taxon>Tracheophyta</taxon>
        <taxon>Spermatophyta</taxon>
        <taxon>Magnoliopsida</taxon>
        <taxon>eudicotyledons</taxon>
        <taxon>Gunneridae</taxon>
        <taxon>Pentapetalae</taxon>
        <taxon>rosids</taxon>
        <taxon>fabids</taxon>
        <taxon>Fagales</taxon>
        <taxon>Fagaceae</taxon>
        <taxon>Quercus</taxon>
    </lineage>
</organism>
<dbReference type="EMBL" id="LRBV02000008">
    <property type="status" value="NOT_ANNOTATED_CDS"/>
    <property type="molecule type" value="Genomic_DNA"/>
</dbReference>
<dbReference type="GO" id="GO:0005576">
    <property type="term" value="C:extracellular region"/>
    <property type="evidence" value="ECO:0007669"/>
    <property type="project" value="UniProtKB-SubCell"/>
</dbReference>
<keyword evidence="11" id="KW-1185">Reference proteome</keyword>
<evidence type="ECO:0000256" key="8">
    <source>
        <dbReference type="SAM" id="MobiDB-lite"/>
    </source>
</evidence>
<dbReference type="PROSITE" id="PS00138">
    <property type="entry name" value="SUBTILASE_SER"/>
    <property type="match status" value="1"/>
</dbReference>
<comment type="caution">
    <text evidence="7">Lacks conserved residue(s) required for the propagation of feature annotation.</text>
</comment>
<dbReference type="Proteomes" id="UP000594261">
    <property type="component" value="Chromosome 8"/>
</dbReference>
<comment type="subcellular location">
    <subcellularLocation>
        <location evidence="1">Secreted</location>
    </subcellularLocation>
</comment>
<dbReference type="PROSITE" id="PS51892">
    <property type="entry name" value="SUBTILASE"/>
    <property type="match status" value="1"/>
</dbReference>
<keyword evidence="4" id="KW-0732">Signal</keyword>
<evidence type="ECO:0000256" key="7">
    <source>
        <dbReference type="PROSITE-ProRule" id="PRU01240"/>
    </source>
</evidence>
<evidence type="ECO:0000313" key="10">
    <source>
        <dbReference type="EnsemblPlants" id="QL08p061988:mrna"/>
    </source>
</evidence>
<dbReference type="Pfam" id="PF00082">
    <property type="entry name" value="Peptidase_S8"/>
    <property type="match status" value="1"/>
</dbReference>
<feature type="domain" description="Peptidase S8/S53" evidence="9">
    <location>
        <begin position="9"/>
        <end position="408"/>
    </location>
</feature>
<evidence type="ECO:0000256" key="1">
    <source>
        <dbReference type="ARBA" id="ARBA00004613"/>
    </source>
</evidence>
<dbReference type="InterPro" id="IPR015500">
    <property type="entry name" value="Peptidase_S8_subtilisin-rel"/>
</dbReference>
<accession>A0A7N2MFE8</accession>
<evidence type="ECO:0000256" key="5">
    <source>
        <dbReference type="ARBA" id="ARBA00022801"/>
    </source>
</evidence>
<reference evidence="10 11" key="1">
    <citation type="journal article" date="2016" name="G3 (Bethesda)">
        <title>First Draft Assembly and Annotation of the Genome of a California Endemic Oak Quercus lobata Nee (Fagaceae).</title>
        <authorList>
            <person name="Sork V.L."/>
            <person name="Fitz-Gibbon S.T."/>
            <person name="Puiu D."/>
            <person name="Crepeau M."/>
            <person name="Gugger P.F."/>
            <person name="Sherman R."/>
            <person name="Stevens K."/>
            <person name="Langley C.H."/>
            <person name="Pellegrini M."/>
            <person name="Salzberg S.L."/>
        </authorList>
    </citation>
    <scope>NUCLEOTIDE SEQUENCE [LARGE SCALE GENOMIC DNA]</scope>
    <source>
        <strain evidence="10 11">cv. SW786</strain>
    </source>
</reference>
<feature type="region of interest" description="Disordered" evidence="8">
    <location>
        <begin position="1"/>
        <end position="20"/>
    </location>
</feature>
<proteinExistence type="inferred from homology"/>
<dbReference type="InterPro" id="IPR023828">
    <property type="entry name" value="Peptidase_S8_Ser-AS"/>
</dbReference>
<dbReference type="InterPro" id="IPR036852">
    <property type="entry name" value="Peptidase_S8/S53_dom_sf"/>
</dbReference>
<name>A0A7N2MFE8_QUELO</name>
<keyword evidence="3" id="KW-0645">Protease</keyword>
<dbReference type="Gene3D" id="3.40.50.200">
    <property type="entry name" value="Peptidase S8/S53 domain"/>
    <property type="match status" value="1"/>
</dbReference>
<dbReference type="AlphaFoldDB" id="A0A7N2MFE8"/>
<dbReference type="SUPFAM" id="SSF52743">
    <property type="entry name" value="Subtilisin-like"/>
    <property type="match status" value="1"/>
</dbReference>
<reference evidence="10" key="2">
    <citation type="submission" date="2021-01" db="UniProtKB">
        <authorList>
            <consortium name="EnsemblPlants"/>
        </authorList>
    </citation>
    <scope>IDENTIFICATION</scope>
</reference>
<evidence type="ECO:0000313" key="11">
    <source>
        <dbReference type="Proteomes" id="UP000594261"/>
    </source>
</evidence>
<dbReference type="GO" id="GO:0006508">
    <property type="term" value="P:proteolysis"/>
    <property type="evidence" value="ECO:0007669"/>
    <property type="project" value="UniProtKB-KW"/>
</dbReference>
<dbReference type="EnsemblPlants" id="QL08p061988:mrna">
    <property type="protein sequence ID" value="QL08p061988:mrna"/>
    <property type="gene ID" value="QL08p061988"/>
</dbReference>
<dbReference type="InParanoid" id="A0A7N2MFE8"/>
<dbReference type="PRINTS" id="PR00723">
    <property type="entry name" value="SUBTILISIN"/>
</dbReference>